<evidence type="ECO:0000259" key="7">
    <source>
        <dbReference type="Pfam" id="PF14680"/>
    </source>
</evidence>
<protein>
    <recommendedName>
        <fullName evidence="10">Fanconi anemia group I protein</fullName>
    </recommendedName>
</protein>
<reference evidence="8 9" key="1">
    <citation type="submission" date="2023-03" db="EMBL/GenBank/DDBJ databases">
        <title>Genome insight into feeding habits of ladybird beetles.</title>
        <authorList>
            <person name="Li H.-S."/>
            <person name="Huang Y.-H."/>
            <person name="Pang H."/>
        </authorList>
    </citation>
    <scope>NUCLEOTIDE SEQUENCE [LARGE SCALE GENOMIC DNA]</scope>
    <source>
        <strain evidence="8">SYSU_2023b</strain>
        <tissue evidence="8">Whole body</tissue>
    </source>
</reference>
<feature type="domain" description="FANCI solenoid 2" evidence="3">
    <location>
        <begin position="384"/>
        <end position="535"/>
    </location>
</feature>
<comment type="caution">
    <text evidence="8">The sequence shown here is derived from an EMBL/GenBank/DDBJ whole genome shotgun (WGS) entry which is preliminary data.</text>
</comment>
<evidence type="ECO:0000256" key="1">
    <source>
        <dbReference type="SAM" id="MobiDB-lite"/>
    </source>
</evidence>
<keyword evidence="9" id="KW-1185">Reference proteome</keyword>
<accession>A0AAW1TXH1</accession>
<feature type="compositionally biased region" description="Polar residues" evidence="1">
    <location>
        <begin position="795"/>
        <end position="804"/>
    </location>
</feature>
<dbReference type="Pfam" id="PF14678">
    <property type="entry name" value="FANCI_S4"/>
    <property type="match status" value="1"/>
</dbReference>
<dbReference type="InterPro" id="IPR029312">
    <property type="entry name" value="FANCI_HD2"/>
</dbReference>
<dbReference type="InterPro" id="IPR029315">
    <property type="entry name" value="FANCI_S2"/>
</dbReference>
<dbReference type="InterPro" id="IPR029313">
    <property type="entry name" value="FANCI_S3"/>
</dbReference>
<feature type="domain" description="FANCI helical" evidence="6">
    <location>
        <begin position="293"/>
        <end position="374"/>
    </location>
</feature>
<evidence type="ECO:0000313" key="8">
    <source>
        <dbReference type="EMBL" id="KAK9874973.1"/>
    </source>
</evidence>
<dbReference type="PANTHER" id="PTHR21818:SF0">
    <property type="entry name" value="FANCONI ANEMIA GROUP I PROTEIN"/>
    <property type="match status" value="1"/>
</dbReference>
<evidence type="ECO:0000259" key="5">
    <source>
        <dbReference type="Pfam" id="PF14678"/>
    </source>
</evidence>
<dbReference type="PANTHER" id="PTHR21818">
    <property type="entry name" value="BC025462 PROTEIN"/>
    <property type="match status" value="1"/>
</dbReference>
<feature type="domain" description="FANCI solenoid 1" evidence="2">
    <location>
        <begin position="65"/>
        <end position="286"/>
    </location>
</feature>
<feature type="domain" description="FANCI helical" evidence="7">
    <location>
        <begin position="557"/>
        <end position="779"/>
    </location>
</feature>
<evidence type="ECO:0000259" key="3">
    <source>
        <dbReference type="Pfam" id="PF14676"/>
    </source>
</evidence>
<evidence type="ECO:0000259" key="6">
    <source>
        <dbReference type="Pfam" id="PF14679"/>
    </source>
</evidence>
<proteinExistence type="predicted"/>
<organism evidence="8 9">
    <name type="scientific">Henosepilachna vigintioctopunctata</name>
    <dbReference type="NCBI Taxonomy" id="420089"/>
    <lineage>
        <taxon>Eukaryota</taxon>
        <taxon>Metazoa</taxon>
        <taxon>Ecdysozoa</taxon>
        <taxon>Arthropoda</taxon>
        <taxon>Hexapoda</taxon>
        <taxon>Insecta</taxon>
        <taxon>Pterygota</taxon>
        <taxon>Neoptera</taxon>
        <taxon>Endopterygota</taxon>
        <taxon>Coleoptera</taxon>
        <taxon>Polyphaga</taxon>
        <taxon>Cucujiformia</taxon>
        <taxon>Coccinelloidea</taxon>
        <taxon>Coccinellidae</taxon>
        <taxon>Epilachninae</taxon>
        <taxon>Epilachnini</taxon>
        <taxon>Henosepilachna</taxon>
    </lineage>
</organism>
<evidence type="ECO:0008006" key="10">
    <source>
        <dbReference type="Google" id="ProtNLM"/>
    </source>
</evidence>
<dbReference type="Pfam" id="PF14677">
    <property type="entry name" value="FANCI_S3"/>
    <property type="match status" value="1"/>
</dbReference>
<feature type="compositionally biased region" description="Acidic residues" evidence="1">
    <location>
        <begin position="1297"/>
        <end position="1318"/>
    </location>
</feature>
<feature type="region of interest" description="Disordered" evidence="1">
    <location>
        <begin position="1297"/>
        <end position="1342"/>
    </location>
</feature>
<dbReference type="Pfam" id="PF14679">
    <property type="entry name" value="FANCI_HD1"/>
    <property type="match status" value="1"/>
</dbReference>
<name>A0AAW1TXH1_9CUCU</name>
<feature type="domain" description="FANCI solenoid 4" evidence="5">
    <location>
        <begin position="1048"/>
        <end position="1293"/>
    </location>
</feature>
<dbReference type="InterPro" id="IPR029314">
    <property type="entry name" value="FANCI_S4"/>
</dbReference>
<evidence type="ECO:0000313" key="9">
    <source>
        <dbReference type="Proteomes" id="UP001431783"/>
    </source>
</evidence>
<dbReference type="InterPro" id="IPR029308">
    <property type="entry name" value="FANCI_S1"/>
</dbReference>
<dbReference type="Pfam" id="PF14676">
    <property type="entry name" value="FANCI_S2"/>
    <property type="match status" value="1"/>
</dbReference>
<dbReference type="InterPro" id="IPR026171">
    <property type="entry name" value="FANCI"/>
</dbReference>
<dbReference type="Pfam" id="PF14675">
    <property type="entry name" value="FANCI_S1"/>
    <property type="match status" value="1"/>
</dbReference>
<evidence type="ECO:0000259" key="4">
    <source>
        <dbReference type="Pfam" id="PF14677"/>
    </source>
</evidence>
<dbReference type="Proteomes" id="UP001431783">
    <property type="component" value="Unassembled WGS sequence"/>
</dbReference>
<sequence>MSSLEQQIFKFGQTKNFGDLTKLLSDTQEDEILALIKTRIASGSFVQIWNYILKGFSAVSKELEEKKLGIIKDTLKMLDCSEIPTSQVNDIVSYINSDLPNYSTCNLVQLSNFCLEFLQNNDRSNQFSWKELFPEVISILSDQEVVDVDGTEMSGTEYKKQLLNTLCMMQWSPGRAVTIASMFLDIKLTKDEHTQVVNKFGRYIEKLTPQEIPGFVYQLLKLCKDHNLKSIIIRLQTYFGLRIYETSSVISLASSESVDLDAIESASNQDLLEAESTVLYHIHSSAALNSNSVKEYLLYLKNIIKTPEFILHPFQLTVLLTISTIQQYEDKVFEILKSCISRYYNEQHKNEESMWFHDMVPKLSSIENIFGQVLSISLQDRDIVLQGLINFAFVVLSIKNRLPGIYTDPIVEKQWNLGMLIIIKVCRHKRHKAGIILQEVINNILTDQNVTQYIDCLYIMSRNLALILLENQSSVIEIMQDLVQIPGSTAAQLLNAIMPLTKISSTLRDHLILLLRKALYSSKTETRQMAVTGYIKLLTSLKISSASNLSQLSNSMSSFSSGHSLFTQISLNRSSQSSQNSFSNESLCLEIVGILKRCFMQKLPVREQLYEGLFEAVEHNPEIRIAVLDVLWIQISNYYVVEEEVLPPLDFSKISFIKDIDVIQQEPLGKLLHVIGLILKDCVNSDSNETVQKFRNILESICDRMINCELVHFELDDGTDLSDELPECKKKVNVLQECMRVYESLIGYKINSWNNDTPRNGTQIVSLFQSYIRLVHFSKNIGKSKKERKKKNDSDASVQSNSTAVKKDQKNVSAFKMPETVLDFRTVTRALILLHEPVVEWTSMQEANTVKSKKEIHRHFLQSAYHLITAAKGKKYTDSEEKKRSLQILIDIAEVLFNRCIKTLSNFIDFDCASAVLVVECFYAILNCVASTHKKNLLPFLQKTVDENENLISCLSKIVKTYQKLFEMDDELESEDPDIKKLSLIYINTLSLLCTFIPSESSSLSIEFYDWLKNYAKNKTVPNRTASTSFFTLLFSTQIKFKKGLKLFNGIVESIGHIIGTSREVQTQEDDGYKIINEATANNAYICLTNAVKIILDEVDWVISRLKSEYVILSHVDDANNFRRKENLFAKEKGVTCQLCFVVTILEDLASVTIQPGPLVEAIFKNMSQFYITLTNLTKYFNARSTKASPAFQAARFEKLVKNVGKELSPSVNHLILYLEEESKVQQSTQSNKKSLNLKSKILKDTRLIPKVVYGMEQFSSCIIQLSNKTKVDLSKHIGQGTTRDFRILLKELNTEEDENEVIPNDSDSESTQIEDETSINRATDDEDTQQYSPPPKKSRKS</sequence>
<dbReference type="InterPro" id="IPR029310">
    <property type="entry name" value="FANCI_HD1"/>
</dbReference>
<evidence type="ECO:0000259" key="2">
    <source>
        <dbReference type="Pfam" id="PF14675"/>
    </source>
</evidence>
<feature type="region of interest" description="Disordered" evidence="1">
    <location>
        <begin position="783"/>
        <end position="805"/>
    </location>
</feature>
<dbReference type="GO" id="GO:0070182">
    <property type="term" value="F:DNA polymerase binding"/>
    <property type="evidence" value="ECO:0007669"/>
    <property type="project" value="TreeGrafter"/>
</dbReference>
<dbReference type="GO" id="GO:0006281">
    <property type="term" value="P:DNA repair"/>
    <property type="evidence" value="ECO:0007669"/>
    <property type="project" value="InterPro"/>
</dbReference>
<feature type="domain" description="FANCI solenoid 3" evidence="4">
    <location>
        <begin position="821"/>
        <end position="1034"/>
    </location>
</feature>
<gene>
    <name evidence="8" type="ORF">WA026_005789</name>
</gene>
<dbReference type="EMBL" id="JARQZJ010000032">
    <property type="protein sequence ID" value="KAK9874973.1"/>
    <property type="molecule type" value="Genomic_DNA"/>
</dbReference>
<dbReference type="Pfam" id="PF14680">
    <property type="entry name" value="FANCI_HD2"/>
    <property type="match status" value="1"/>
</dbReference>